<dbReference type="eggNOG" id="ENOG502SSJA">
    <property type="taxonomic scope" value="Eukaryota"/>
</dbReference>
<dbReference type="Gene3D" id="1.20.58.340">
    <property type="entry name" value="Magnesium transport protein CorA, transmembrane region"/>
    <property type="match status" value="1"/>
</dbReference>
<gene>
    <name evidence="6" type="ORF">COCMIDRAFT_8028</name>
</gene>
<evidence type="ECO:0000313" key="7">
    <source>
        <dbReference type="Proteomes" id="UP000054032"/>
    </source>
</evidence>
<keyword evidence="7" id="KW-1185">Reference proteome</keyword>
<dbReference type="AlphaFoldDB" id="W6YSF7"/>
<dbReference type="GO" id="GO:0016020">
    <property type="term" value="C:membrane"/>
    <property type="evidence" value="ECO:0007669"/>
    <property type="project" value="UniProtKB-SubCell"/>
</dbReference>
<comment type="subcellular location">
    <subcellularLocation>
        <location evidence="1">Membrane</location>
        <topology evidence="1">Multi-pass membrane protein</topology>
    </subcellularLocation>
</comment>
<proteinExistence type="predicted"/>
<evidence type="ECO:0000256" key="5">
    <source>
        <dbReference type="SAM" id="Phobius"/>
    </source>
</evidence>
<dbReference type="OrthoDB" id="426293at2759"/>
<dbReference type="EMBL" id="KI964063">
    <property type="protein sequence ID" value="EUC42382.1"/>
    <property type="molecule type" value="Genomic_DNA"/>
</dbReference>
<keyword evidence="4 5" id="KW-0472">Membrane</keyword>
<dbReference type="SUPFAM" id="SSF144083">
    <property type="entry name" value="Magnesium transport protein CorA, transmembrane region"/>
    <property type="match status" value="1"/>
</dbReference>
<evidence type="ECO:0000313" key="6">
    <source>
        <dbReference type="EMBL" id="EUC42382.1"/>
    </source>
</evidence>
<reference evidence="6 7" key="1">
    <citation type="journal article" date="2013" name="PLoS Genet.">
        <title>Comparative genome structure, secondary metabolite, and effector coding capacity across Cochliobolus pathogens.</title>
        <authorList>
            <person name="Condon B.J."/>
            <person name="Leng Y."/>
            <person name="Wu D."/>
            <person name="Bushley K.E."/>
            <person name="Ohm R.A."/>
            <person name="Otillar R."/>
            <person name="Martin J."/>
            <person name="Schackwitz W."/>
            <person name="Grimwood J."/>
            <person name="MohdZainudin N."/>
            <person name="Xue C."/>
            <person name="Wang R."/>
            <person name="Manning V.A."/>
            <person name="Dhillon B."/>
            <person name="Tu Z.J."/>
            <person name="Steffenson B.J."/>
            <person name="Salamov A."/>
            <person name="Sun H."/>
            <person name="Lowry S."/>
            <person name="LaButti K."/>
            <person name="Han J."/>
            <person name="Copeland A."/>
            <person name="Lindquist E."/>
            <person name="Barry K."/>
            <person name="Schmutz J."/>
            <person name="Baker S.E."/>
            <person name="Ciuffetti L.M."/>
            <person name="Grigoriev I.V."/>
            <person name="Zhong S."/>
            <person name="Turgeon B.G."/>
        </authorList>
    </citation>
    <scope>NUCLEOTIDE SEQUENCE [LARGE SCALE GENOMIC DNA]</scope>
    <source>
        <strain evidence="6 7">ATCC 44560</strain>
    </source>
</reference>
<sequence>MQNGVEAFCWGINSELTNVRRRLREVADQIFSVAVPSDDFLFDSEVRESLLFENKDFSNSQTYFWALHSLRLVSECIASIIRSWDLYNKESFLNLLNTGDDGISHTSPSSDGEAAATGAASVPCLDEIQKQMTQLAGMIKDNNAQQEDIRALRDGLFSASSVLETRTTVAQGKNIHLLTLISMVFLPASFATSIFGMQSILPTSTSLTTFAIVMIFICGPAYLVILVLSGGLKEAGEIWKKTAKFWDGCGKVNGKKWLDRANTMMRKKRNKSKDVEKGT</sequence>
<dbReference type="Pfam" id="PF01544">
    <property type="entry name" value="CorA"/>
    <property type="match status" value="1"/>
</dbReference>
<protein>
    <submittedName>
        <fullName evidence="6">Uncharacterized protein</fullName>
    </submittedName>
</protein>
<dbReference type="RefSeq" id="XP_007691089.1">
    <property type="nucleotide sequence ID" value="XM_007692899.1"/>
</dbReference>
<evidence type="ECO:0000256" key="4">
    <source>
        <dbReference type="ARBA" id="ARBA00023136"/>
    </source>
</evidence>
<feature type="transmembrane region" description="Helical" evidence="5">
    <location>
        <begin position="175"/>
        <end position="195"/>
    </location>
</feature>
<keyword evidence="3 5" id="KW-1133">Transmembrane helix</keyword>
<dbReference type="GeneID" id="19125642"/>
<evidence type="ECO:0000256" key="3">
    <source>
        <dbReference type="ARBA" id="ARBA00022989"/>
    </source>
</evidence>
<evidence type="ECO:0000256" key="2">
    <source>
        <dbReference type="ARBA" id="ARBA00022692"/>
    </source>
</evidence>
<feature type="transmembrane region" description="Helical" evidence="5">
    <location>
        <begin position="207"/>
        <end position="232"/>
    </location>
</feature>
<dbReference type="KEGG" id="bor:COCMIDRAFT_8028"/>
<evidence type="ECO:0000256" key="1">
    <source>
        <dbReference type="ARBA" id="ARBA00004141"/>
    </source>
</evidence>
<dbReference type="InterPro" id="IPR045863">
    <property type="entry name" value="CorA_TM1_TM2"/>
</dbReference>
<dbReference type="Proteomes" id="UP000054032">
    <property type="component" value="Unassembled WGS sequence"/>
</dbReference>
<name>W6YSF7_COCMI</name>
<organism evidence="6 7">
    <name type="scientific">Bipolaris oryzae ATCC 44560</name>
    <dbReference type="NCBI Taxonomy" id="930090"/>
    <lineage>
        <taxon>Eukaryota</taxon>
        <taxon>Fungi</taxon>
        <taxon>Dikarya</taxon>
        <taxon>Ascomycota</taxon>
        <taxon>Pezizomycotina</taxon>
        <taxon>Dothideomycetes</taxon>
        <taxon>Pleosporomycetidae</taxon>
        <taxon>Pleosporales</taxon>
        <taxon>Pleosporineae</taxon>
        <taxon>Pleosporaceae</taxon>
        <taxon>Bipolaris</taxon>
    </lineage>
</organism>
<dbReference type="HOGENOM" id="CLU_993924_0_0_1"/>
<accession>W6YSF7</accession>
<dbReference type="InterPro" id="IPR002523">
    <property type="entry name" value="MgTranspt_CorA/ZnTranspt_ZntB"/>
</dbReference>
<dbReference type="GO" id="GO:0046873">
    <property type="term" value="F:metal ion transmembrane transporter activity"/>
    <property type="evidence" value="ECO:0007669"/>
    <property type="project" value="InterPro"/>
</dbReference>
<keyword evidence="2 5" id="KW-0812">Transmembrane</keyword>